<evidence type="ECO:0000313" key="3">
    <source>
        <dbReference type="Proteomes" id="UP001418796"/>
    </source>
</evidence>
<proteinExistence type="predicted"/>
<protein>
    <submittedName>
        <fullName evidence="2">Uncharacterized protein</fullName>
    </submittedName>
</protein>
<keyword evidence="1" id="KW-1133">Transmembrane helix</keyword>
<dbReference type="EMBL" id="JBCITK010000001">
    <property type="protein sequence ID" value="MEN0643353.1"/>
    <property type="molecule type" value="Genomic_DNA"/>
</dbReference>
<accession>A0ABU9VJE6</accession>
<feature type="transmembrane region" description="Helical" evidence="1">
    <location>
        <begin position="30"/>
        <end position="49"/>
    </location>
</feature>
<sequence>MNAWLAATLKALYVLGLGYALTEFGNAQISWIFIAIISTVAFFLQLSYSRRKQKKLVKK</sequence>
<reference evidence="2 3" key="1">
    <citation type="submission" date="2024-03" db="EMBL/GenBank/DDBJ databases">
        <title>Bacilli Hybrid Assemblies.</title>
        <authorList>
            <person name="Kovac J."/>
        </authorList>
    </citation>
    <scope>NUCLEOTIDE SEQUENCE [LARGE SCALE GENOMIC DNA]</scope>
    <source>
        <strain evidence="2 3">FSL R7-0666</strain>
    </source>
</reference>
<keyword evidence="1" id="KW-0812">Transmembrane</keyword>
<evidence type="ECO:0000313" key="2">
    <source>
        <dbReference type="EMBL" id="MEN0643353.1"/>
    </source>
</evidence>
<dbReference type="RefSeq" id="WP_343130292.1">
    <property type="nucleotide sequence ID" value="NZ_JBCITK010000001.1"/>
</dbReference>
<organism evidence="2 3">
    <name type="scientific">Alkalicoccobacillus gibsonii</name>
    <dbReference type="NCBI Taxonomy" id="79881"/>
    <lineage>
        <taxon>Bacteria</taxon>
        <taxon>Bacillati</taxon>
        <taxon>Bacillota</taxon>
        <taxon>Bacilli</taxon>
        <taxon>Bacillales</taxon>
        <taxon>Bacillaceae</taxon>
        <taxon>Alkalicoccobacillus</taxon>
    </lineage>
</organism>
<evidence type="ECO:0000256" key="1">
    <source>
        <dbReference type="SAM" id="Phobius"/>
    </source>
</evidence>
<gene>
    <name evidence="2" type="ORF">MKY91_09375</name>
</gene>
<keyword evidence="1" id="KW-0472">Membrane</keyword>
<comment type="caution">
    <text evidence="2">The sequence shown here is derived from an EMBL/GenBank/DDBJ whole genome shotgun (WGS) entry which is preliminary data.</text>
</comment>
<name>A0ABU9VJE6_9BACI</name>
<dbReference type="Proteomes" id="UP001418796">
    <property type="component" value="Unassembled WGS sequence"/>
</dbReference>
<keyword evidence="3" id="KW-1185">Reference proteome</keyword>